<comment type="caution">
    <text evidence="2">The sequence shown here is derived from an EMBL/GenBank/DDBJ whole genome shotgun (WGS) entry which is preliminary data.</text>
</comment>
<proteinExistence type="predicted"/>
<evidence type="ECO:0000256" key="1">
    <source>
        <dbReference type="SAM" id="MobiDB-lite"/>
    </source>
</evidence>
<accession>A0ABT9YV67</accession>
<protein>
    <recommendedName>
        <fullName evidence="4">Paeninodin family lasso peptide</fullName>
    </recommendedName>
</protein>
<evidence type="ECO:0000313" key="3">
    <source>
        <dbReference type="Proteomes" id="UP001232245"/>
    </source>
</evidence>
<name>A0ABT9YV67_9BACI</name>
<dbReference type="NCBIfam" id="NF033524">
    <property type="entry name" value="lasso_PadeA_fam"/>
    <property type="match status" value="1"/>
</dbReference>
<reference evidence="2 3" key="1">
    <citation type="submission" date="2023-07" db="EMBL/GenBank/DDBJ databases">
        <title>Genomic Encyclopedia of Type Strains, Phase IV (KMG-IV): sequencing the most valuable type-strain genomes for metagenomic binning, comparative biology and taxonomic classification.</title>
        <authorList>
            <person name="Goeker M."/>
        </authorList>
    </citation>
    <scope>NUCLEOTIDE SEQUENCE [LARGE SCALE GENOMIC DNA]</scope>
    <source>
        <strain evidence="2 3">DSM 17723</strain>
    </source>
</reference>
<dbReference type="InterPro" id="IPR049825">
    <property type="entry name" value="Lasso_PadeA-like"/>
</dbReference>
<evidence type="ECO:0008006" key="4">
    <source>
        <dbReference type="Google" id="ProtNLM"/>
    </source>
</evidence>
<dbReference type="EMBL" id="JAUSTZ010000001">
    <property type="protein sequence ID" value="MDQ0223884.1"/>
    <property type="molecule type" value="Genomic_DNA"/>
</dbReference>
<keyword evidence="3" id="KW-1185">Reference proteome</keyword>
<dbReference type="RefSeq" id="WP_145580721.1">
    <property type="nucleotide sequence ID" value="NZ_CADEPK010000019.1"/>
</dbReference>
<sequence length="45" mass="4971">MKESWSTPKLEVLDVNMTMKFWPPDKPPGGGDDHNPGFPGDVLDS</sequence>
<dbReference type="Proteomes" id="UP001232245">
    <property type="component" value="Unassembled WGS sequence"/>
</dbReference>
<feature type="compositionally biased region" description="Low complexity" evidence="1">
    <location>
        <begin position="36"/>
        <end position="45"/>
    </location>
</feature>
<gene>
    <name evidence="2" type="ORF">J2S02_000206</name>
</gene>
<organism evidence="2 3">
    <name type="scientific">Metabacillus niabensis</name>
    <dbReference type="NCBI Taxonomy" id="324854"/>
    <lineage>
        <taxon>Bacteria</taxon>
        <taxon>Bacillati</taxon>
        <taxon>Bacillota</taxon>
        <taxon>Bacilli</taxon>
        <taxon>Bacillales</taxon>
        <taxon>Bacillaceae</taxon>
        <taxon>Metabacillus</taxon>
    </lineage>
</organism>
<evidence type="ECO:0000313" key="2">
    <source>
        <dbReference type="EMBL" id="MDQ0223884.1"/>
    </source>
</evidence>
<feature type="region of interest" description="Disordered" evidence="1">
    <location>
        <begin position="22"/>
        <end position="45"/>
    </location>
</feature>